<protein>
    <submittedName>
        <fullName evidence="2">Uncharacterized protein</fullName>
    </submittedName>
</protein>
<dbReference type="EMBL" id="FWPT01000001">
    <property type="protein sequence ID" value="SMA31517.1"/>
    <property type="molecule type" value="Genomic_DNA"/>
</dbReference>
<accession>A0A1X7ADC3</accession>
<evidence type="ECO:0000256" key="1">
    <source>
        <dbReference type="SAM" id="SignalP"/>
    </source>
</evidence>
<reference evidence="2 3" key="1">
    <citation type="submission" date="2017-03" db="EMBL/GenBank/DDBJ databases">
        <authorList>
            <person name="Afonso C.L."/>
            <person name="Miller P.J."/>
            <person name="Scott M.A."/>
            <person name="Spackman E."/>
            <person name="Goraichik I."/>
            <person name="Dimitrov K.M."/>
            <person name="Suarez D.L."/>
            <person name="Swayne D.E."/>
        </authorList>
    </citation>
    <scope>NUCLEOTIDE SEQUENCE [LARGE SCALE GENOMIC DNA]</scope>
    <source>
        <strain evidence="2">SB41UT1</strain>
    </source>
</reference>
<evidence type="ECO:0000313" key="2">
    <source>
        <dbReference type="EMBL" id="SMA31517.1"/>
    </source>
</evidence>
<feature type="chain" id="PRO_5011965074" evidence="1">
    <location>
        <begin position="27"/>
        <end position="405"/>
    </location>
</feature>
<dbReference type="Proteomes" id="UP000196573">
    <property type="component" value="Unassembled WGS sequence"/>
</dbReference>
<keyword evidence="3" id="KW-1185">Reference proteome</keyword>
<feature type="signal peptide" evidence="1">
    <location>
        <begin position="1"/>
        <end position="26"/>
    </location>
</feature>
<proteinExistence type="predicted"/>
<sequence>MKYFTRQLLLIIAASAIAMLTTSVSASLTAEEIENLRSSCEQNQLTGPEKKTRYFTLSPEIEMDNCIVIDAFNTHALTHTSKRELYAFSLERISDRKELLMNALKELRHLSHLYAADKTGFPAHWTKRTKNAYAKDMVSKVIVLIHLMLKHEGFLKAGDPLALTIEEQTQVLTTLQKLSSDLGRHLYAYDLFSRQCAPNTCPRMLFMAPILWTDILYRLHRYSPLSKDVIQNIIPQLNLMLEAHSQAAMGLPLFTTIDDPRDNKSYGVAKRAYEAALQNRGGMSRERDLHDNFEGGASFKIWFILRGSDDLHLTLKQRLDYANDAFHYAELSRERVASILMDNNIHPSTGEALLNLESFSRQMFNSTVARTQTETVIELISVFGQLNNGDQAELHPDDPYLDISD</sequence>
<dbReference type="AlphaFoldDB" id="A0A1X7ADC3"/>
<name>A0A1X7ADC3_9GAMM</name>
<gene>
    <name evidence="2" type="ORF">EHSB41UT_00021</name>
</gene>
<evidence type="ECO:0000313" key="3">
    <source>
        <dbReference type="Proteomes" id="UP000196573"/>
    </source>
</evidence>
<dbReference type="OrthoDB" id="9850656at2"/>
<organism evidence="2 3">
    <name type="scientific">Parendozoicomonas haliclonae</name>
    <dbReference type="NCBI Taxonomy" id="1960125"/>
    <lineage>
        <taxon>Bacteria</taxon>
        <taxon>Pseudomonadati</taxon>
        <taxon>Pseudomonadota</taxon>
        <taxon>Gammaproteobacteria</taxon>
        <taxon>Oceanospirillales</taxon>
        <taxon>Endozoicomonadaceae</taxon>
        <taxon>Parendozoicomonas</taxon>
    </lineage>
</organism>
<keyword evidence="1" id="KW-0732">Signal</keyword>
<dbReference type="RefSeq" id="WP_087105714.1">
    <property type="nucleotide sequence ID" value="NZ_CBCSCN010000012.1"/>
</dbReference>